<dbReference type="Pfam" id="PF01740">
    <property type="entry name" value="STAS"/>
    <property type="match status" value="1"/>
</dbReference>
<dbReference type="InterPro" id="IPR011547">
    <property type="entry name" value="SLC26A/SulP_dom"/>
</dbReference>
<dbReference type="NCBIfam" id="TIGR00815">
    <property type="entry name" value="sulP"/>
    <property type="match status" value="1"/>
</dbReference>
<evidence type="ECO:0000256" key="5">
    <source>
        <dbReference type="SAM" id="Phobius"/>
    </source>
</evidence>
<dbReference type="RefSeq" id="WP_281914222.1">
    <property type="nucleotide sequence ID" value="NZ_AP026966.1"/>
</dbReference>
<feature type="transmembrane region" description="Helical" evidence="5">
    <location>
        <begin position="239"/>
        <end position="259"/>
    </location>
</feature>
<sequence>MLQWLQHYRRSMLPGDISAGIVVAMMMIPQGMAYALVAGLPPVAGIYASIVPPLLYALFGTSSTQSVGPMAIISLMTASSLAPLATPGSALYGVLAAQLALLSGAVLLACGLLRIGFLANFFSRPVMSGFTIGSALLIAWGQLRPLLGTMPPAVHWPSAALGLGALALLVWARHYMAGALRRAGLPPVAADIGAKLAPMLVVIGATALVPLLNLQALGVATTGSVPAGLPGLNLATSGAHWQALLQPALLIGFMVFLISMSGAQTLALKRGEKLGSNRELVGLGAANIGSALSGGFPVTGSMSRSAVNFAAGANTQLASIITAALLALALVAPTGWLALLPLPVLAATIIVAVLGMLDLDTLSTSWRYDRADAAALLATGAGVLALGVEAGVVVGVALSMGALIWRASRPHIAVLGRIAGTEHFRNVDRYSAETAPGLLMLRVDAGLFFGNVEAVNERIEDELAERPDTRHLVLVLSAVNAIDTSALFGLEELNASLRQRGVLLHLAEVKGPVMDRLKHSSLLQALGGRLFLSAAMAWDELAPASKP</sequence>
<feature type="transmembrane region" description="Helical" evidence="5">
    <location>
        <begin position="125"/>
        <end position="143"/>
    </location>
</feature>
<feature type="transmembrane region" description="Helical" evidence="5">
    <location>
        <begin position="155"/>
        <end position="175"/>
    </location>
</feature>
<evidence type="ECO:0000313" key="8">
    <source>
        <dbReference type="Proteomes" id="UP001163336"/>
    </source>
</evidence>
<evidence type="ECO:0000256" key="4">
    <source>
        <dbReference type="ARBA" id="ARBA00023136"/>
    </source>
</evidence>
<comment type="subcellular location">
    <subcellularLocation>
        <location evidence="1">Membrane</location>
        <topology evidence="1">Multi-pass membrane protein</topology>
    </subcellularLocation>
</comment>
<reference evidence="7" key="1">
    <citation type="submission" date="2022-11" db="EMBL/GenBank/DDBJ databases">
        <title>Isolation and characterization of PLA-degrading bacterium Massilia sp. from Antarctic soil.</title>
        <authorList>
            <person name="Sato K."/>
            <person name="Gomez-Fuentes C."/>
            <person name="Ahmad S.A."/>
            <person name="Zulkharnain A."/>
        </authorList>
    </citation>
    <scope>NUCLEOTIDE SEQUENCE</scope>
    <source>
        <strain evidence="7">N-3</strain>
    </source>
</reference>
<dbReference type="SUPFAM" id="SSF52091">
    <property type="entry name" value="SpoIIaa-like"/>
    <property type="match status" value="1"/>
</dbReference>
<evidence type="ECO:0000259" key="6">
    <source>
        <dbReference type="PROSITE" id="PS50801"/>
    </source>
</evidence>
<name>A0ABN6TD24_9BURK</name>
<feature type="transmembrane region" description="Helical" evidence="5">
    <location>
        <begin position="306"/>
        <end position="329"/>
    </location>
</feature>
<dbReference type="PROSITE" id="PS50801">
    <property type="entry name" value="STAS"/>
    <property type="match status" value="1"/>
</dbReference>
<dbReference type="InterPro" id="IPR002645">
    <property type="entry name" value="STAS_dom"/>
</dbReference>
<organism evidence="7 8">
    <name type="scientific">Massilia varians</name>
    <dbReference type="NCBI Taxonomy" id="457921"/>
    <lineage>
        <taxon>Bacteria</taxon>
        <taxon>Pseudomonadati</taxon>
        <taxon>Pseudomonadota</taxon>
        <taxon>Betaproteobacteria</taxon>
        <taxon>Burkholderiales</taxon>
        <taxon>Oxalobacteraceae</taxon>
        <taxon>Telluria group</taxon>
        <taxon>Massilia</taxon>
    </lineage>
</organism>
<proteinExistence type="predicted"/>
<keyword evidence="2 5" id="KW-0812">Transmembrane</keyword>
<keyword evidence="8" id="KW-1185">Reference proteome</keyword>
<evidence type="ECO:0000256" key="1">
    <source>
        <dbReference type="ARBA" id="ARBA00004141"/>
    </source>
</evidence>
<dbReference type="PANTHER" id="PTHR11814">
    <property type="entry name" value="SULFATE TRANSPORTER"/>
    <property type="match status" value="1"/>
</dbReference>
<dbReference type="Proteomes" id="UP001163336">
    <property type="component" value="Chromosome"/>
</dbReference>
<dbReference type="InterPro" id="IPR001902">
    <property type="entry name" value="SLC26A/SulP_fam"/>
</dbReference>
<accession>A0ABN6TD24</accession>
<feature type="domain" description="STAS" evidence="6">
    <location>
        <begin position="428"/>
        <end position="547"/>
    </location>
</feature>
<keyword evidence="3 5" id="KW-1133">Transmembrane helix</keyword>
<feature type="transmembrane region" description="Helical" evidence="5">
    <location>
        <begin position="34"/>
        <end position="59"/>
    </location>
</feature>
<dbReference type="CDD" id="cd07042">
    <property type="entry name" value="STAS_SulP_like_sulfate_transporter"/>
    <property type="match status" value="1"/>
</dbReference>
<dbReference type="InterPro" id="IPR036513">
    <property type="entry name" value="STAS_dom_sf"/>
</dbReference>
<evidence type="ECO:0000256" key="2">
    <source>
        <dbReference type="ARBA" id="ARBA00022692"/>
    </source>
</evidence>
<keyword evidence="4 5" id="KW-0472">Membrane</keyword>
<dbReference type="Gene3D" id="3.30.750.24">
    <property type="entry name" value="STAS domain"/>
    <property type="match status" value="1"/>
</dbReference>
<evidence type="ECO:0000256" key="3">
    <source>
        <dbReference type="ARBA" id="ARBA00022989"/>
    </source>
</evidence>
<feature type="transmembrane region" description="Helical" evidence="5">
    <location>
        <begin position="196"/>
        <end position="219"/>
    </location>
</feature>
<dbReference type="EMBL" id="AP026966">
    <property type="protein sequence ID" value="BDT58784.1"/>
    <property type="molecule type" value="Genomic_DNA"/>
</dbReference>
<evidence type="ECO:0000313" key="7">
    <source>
        <dbReference type="EMBL" id="BDT58784.1"/>
    </source>
</evidence>
<feature type="transmembrane region" description="Helical" evidence="5">
    <location>
        <begin position="336"/>
        <end position="357"/>
    </location>
</feature>
<protein>
    <submittedName>
        <fullName evidence="7">Sodium-independent anion transporter</fullName>
    </submittedName>
</protein>
<gene>
    <name evidence="7" type="ORF">MasN3_22780</name>
</gene>
<dbReference type="Pfam" id="PF00916">
    <property type="entry name" value="Sulfate_transp"/>
    <property type="match status" value="1"/>
</dbReference>
<feature type="transmembrane region" description="Helical" evidence="5">
    <location>
        <begin position="91"/>
        <end position="113"/>
    </location>
</feature>
<feature type="transmembrane region" description="Helical" evidence="5">
    <location>
        <begin position="280"/>
        <end position="300"/>
    </location>
</feature>
<feature type="transmembrane region" description="Helical" evidence="5">
    <location>
        <begin position="377"/>
        <end position="405"/>
    </location>
</feature>